<evidence type="ECO:0000313" key="3">
    <source>
        <dbReference type="Proteomes" id="UP000007842"/>
    </source>
</evidence>
<dbReference type="Proteomes" id="UP000007842">
    <property type="component" value="Chromosome"/>
</dbReference>
<keyword evidence="3" id="KW-1185">Reference proteome</keyword>
<dbReference type="HOGENOM" id="CLU_2686153_0_0_11"/>
<accession>G8WUL4</accession>
<gene>
    <name evidence="2" type="ordered locus">SCATT_35320</name>
</gene>
<dbReference type="EMBL" id="CP003219">
    <property type="protein sequence ID" value="AEW95903.1"/>
    <property type="molecule type" value="Genomic_DNA"/>
</dbReference>
<reference evidence="3" key="1">
    <citation type="submission" date="2011-12" db="EMBL/GenBank/DDBJ databases">
        <title>Complete genome sequence of Streptomyces cattleya strain DSM 46488.</title>
        <authorList>
            <person name="Ou H.-Y."/>
            <person name="Li P."/>
            <person name="Zhao C."/>
            <person name="O'Hagan D."/>
            <person name="Deng Z."/>
        </authorList>
    </citation>
    <scope>NUCLEOTIDE SEQUENCE [LARGE SCALE GENOMIC DNA]</scope>
    <source>
        <strain evidence="3">ATCC 35852 / DSM 46488 / JCM 4925 / NBRC 14057 / NRRL 8057</strain>
    </source>
</reference>
<dbReference type="AlphaFoldDB" id="G8WUL4"/>
<protein>
    <submittedName>
        <fullName evidence="2">Uncharacterized protein</fullName>
    </submittedName>
</protein>
<sequence length="74" mass="7916">MLRVRATHSPRRTGRCRGGGDCACSTQARRRPRPAMRTERRRAPARWQAPGGTVVVPGGDSMGVAAVVVRYGGA</sequence>
<feature type="region of interest" description="Disordered" evidence="1">
    <location>
        <begin position="1"/>
        <end position="54"/>
    </location>
</feature>
<proteinExistence type="predicted"/>
<name>G8WUL4_STREN</name>
<evidence type="ECO:0000256" key="1">
    <source>
        <dbReference type="SAM" id="MobiDB-lite"/>
    </source>
</evidence>
<dbReference type="PATRIC" id="fig|1003195.29.peg.3525"/>
<organism evidence="2 3">
    <name type="scientific">Streptantibioticus cattleyicolor (strain ATCC 35852 / DSM 46488 / JCM 4925 / NBRC 14057 / NRRL 8057)</name>
    <name type="common">Streptomyces cattleya</name>
    <dbReference type="NCBI Taxonomy" id="1003195"/>
    <lineage>
        <taxon>Bacteria</taxon>
        <taxon>Bacillati</taxon>
        <taxon>Actinomycetota</taxon>
        <taxon>Actinomycetes</taxon>
        <taxon>Kitasatosporales</taxon>
        <taxon>Streptomycetaceae</taxon>
        <taxon>Streptantibioticus</taxon>
    </lineage>
</organism>
<feature type="compositionally biased region" description="Basic residues" evidence="1">
    <location>
        <begin position="1"/>
        <end position="15"/>
    </location>
</feature>
<dbReference type="KEGG" id="scy:SCATT_35320"/>
<evidence type="ECO:0000313" key="2">
    <source>
        <dbReference type="EMBL" id="AEW95903.1"/>
    </source>
</evidence>